<evidence type="ECO:0000313" key="8">
    <source>
        <dbReference type="EnsemblMetazoa" id="CapteP169184"/>
    </source>
</evidence>
<dbReference type="OrthoDB" id="411064at2759"/>
<dbReference type="GO" id="GO:0046872">
    <property type="term" value="F:metal ion binding"/>
    <property type="evidence" value="ECO:0007669"/>
    <property type="project" value="UniProtKB-KW"/>
</dbReference>
<evidence type="ECO:0000313" key="9">
    <source>
        <dbReference type="Proteomes" id="UP000014760"/>
    </source>
</evidence>
<dbReference type="SUPFAM" id="SSF56529">
    <property type="entry name" value="FAH"/>
    <property type="match status" value="1"/>
</dbReference>
<dbReference type="EMBL" id="KB295062">
    <property type="protein sequence ID" value="ELU13720.1"/>
    <property type="molecule type" value="Genomic_DNA"/>
</dbReference>
<dbReference type="Pfam" id="PF01557">
    <property type="entry name" value="FAA_hydrolase"/>
    <property type="match status" value="1"/>
</dbReference>
<dbReference type="EC" id="5.3.2.2" evidence="5"/>
<dbReference type="EMBL" id="AMQN01000747">
    <property type="status" value="NOT_ANNOTATED_CDS"/>
    <property type="molecule type" value="Genomic_DNA"/>
</dbReference>
<dbReference type="GO" id="GO:0050163">
    <property type="term" value="F:oxaloacetate tautomerase activity"/>
    <property type="evidence" value="ECO:0007669"/>
    <property type="project" value="UniProtKB-EC"/>
</dbReference>
<accession>R7VDH9</accession>
<reference evidence="8" key="3">
    <citation type="submission" date="2015-06" db="UniProtKB">
        <authorList>
            <consortium name="EnsemblMetazoa"/>
        </authorList>
    </citation>
    <scope>IDENTIFICATION</scope>
</reference>
<dbReference type="PANTHER" id="PTHR11820:SF7">
    <property type="entry name" value="ACYLPYRUVASE FAHD1, MITOCHONDRIAL"/>
    <property type="match status" value="1"/>
</dbReference>
<evidence type="ECO:0000256" key="5">
    <source>
        <dbReference type="ARBA" id="ARBA00044973"/>
    </source>
</evidence>
<comment type="catalytic activity">
    <reaction evidence="4">
        <text>oxaloacetate = enol-oxaloacetate</text>
        <dbReference type="Rhea" id="RHEA:16021"/>
        <dbReference type="ChEBI" id="CHEBI:16452"/>
        <dbReference type="ChEBI" id="CHEBI:17479"/>
        <dbReference type="EC" id="5.3.2.2"/>
    </reaction>
    <physiologicalReaction direction="right-to-left" evidence="4">
        <dbReference type="Rhea" id="RHEA:16023"/>
    </physiologicalReaction>
</comment>
<organism evidence="7">
    <name type="scientific">Capitella teleta</name>
    <name type="common">Polychaete worm</name>
    <dbReference type="NCBI Taxonomy" id="283909"/>
    <lineage>
        <taxon>Eukaryota</taxon>
        <taxon>Metazoa</taxon>
        <taxon>Spiralia</taxon>
        <taxon>Lophotrochozoa</taxon>
        <taxon>Annelida</taxon>
        <taxon>Polychaeta</taxon>
        <taxon>Sedentaria</taxon>
        <taxon>Scolecida</taxon>
        <taxon>Capitellidae</taxon>
        <taxon>Capitella</taxon>
    </lineage>
</organism>
<dbReference type="Proteomes" id="UP000014760">
    <property type="component" value="Unassembled WGS sequence"/>
</dbReference>
<comment type="similarity">
    <text evidence="1">Belongs to the FAH family.</text>
</comment>
<dbReference type="HOGENOM" id="CLU_028458_5_0_1"/>
<dbReference type="InterPro" id="IPR036663">
    <property type="entry name" value="Fumarylacetoacetase_C_sf"/>
</dbReference>
<dbReference type="Gene3D" id="3.90.850.10">
    <property type="entry name" value="Fumarylacetoacetase-like, C-terminal domain"/>
    <property type="match status" value="1"/>
</dbReference>
<gene>
    <name evidence="7" type="ORF">CAPTEDRAFT_169184</name>
</gene>
<keyword evidence="2" id="KW-0479">Metal-binding</keyword>
<evidence type="ECO:0000256" key="2">
    <source>
        <dbReference type="ARBA" id="ARBA00022723"/>
    </source>
</evidence>
<evidence type="ECO:0000313" key="7">
    <source>
        <dbReference type="EMBL" id="ELU13720.1"/>
    </source>
</evidence>
<keyword evidence="9" id="KW-1185">Reference proteome</keyword>
<evidence type="ECO:0000256" key="3">
    <source>
        <dbReference type="ARBA" id="ARBA00042340"/>
    </source>
</evidence>
<proteinExistence type="inferred from homology"/>
<evidence type="ECO:0000256" key="4">
    <source>
        <dbReference type="ARBA" id="ARBA00044911"/>
    </source>
</evidence>
<dbReference type="GO" id="GO:0018773">
    <property type="term" value="F:acetylpyruvate hydrolase activity"/>
    <property type="evidence" value="ECO:0007669"/>
    <property type="project" value="TreeGrafter"/>
</dbReference>
<dbReference type="GO" id="GO:0005739">
    <property type="term" value="C:mitochondrion"/>
    <property type="evidence" value="ECO:0007669"/>
    <property type="project" value="TreeGrafter"/>
</dbReference>
<dbReference type="OMA" id="HYEMEFV"/>
<evidence type="ECO:0000256" key="1">
    <source>
        <dbReference type="ARBA" id="ARBA00010211"/>
    </source>
</evidence>
<name>R7VDH9_CAPTE</name>
<dbReference type="AlphaFoldDB" id="R7VDH9"/>
<sequence length="216" mass="23608">MAANLRDFHKFGRKIVGVGFNYKSLMKEMGVKASSVPRIYLKAPSSYVTQEGKVKIPNWSPQSIWYEVELGVIIGENLKKASPERALEGIGGYCTALDFTCKDTLLAAREQGLSWAMSKSFDTACAVGDFIPKENFPDPTDVNLWLTLNGISKQKGHSSDMTWSAPQLVSIISQYLTLEPGDLILSGTPSGMGIISPGDEIRAGIEGVDEVRFQVE</sequence>
<dbReference type="EnsemblMetazoa" id="CapteT169184">
    <property type="protein sequence ID" value="CapteP169184"/>
    <property type="gene ID" value="CapteG169184"/>
</dbReference>
<dbReference type="STRING" id="283909.R7VDH9"/>
<feature type="domain" description="Fumarylacetoacetase-like C-terminal" evidence="6">
    <location>
        <begin position="14"/>
        <end position="215"/>
    </location>
</feature>
<protein>
    <recommendedName>
        <fullName evidence="5">oxaloacetate tautomerase</fullName>
        <ecNumber evidence="5">5.3.2.2</ecNumber>
    </recommendedName>
    <alternativeName>
        <fullName evidence="3">Fumarylacetoacetate hydrolase domain-containing protein 1</fullName>
    </alternativeName>
</protein>
<dbReference type="InterPro" id="IPR011234">
    <property type="entry name" value="Fumarylacetoacetase-like_C"/>
</dbReference>
<dbReference type="PANTHER" id="PTHR11820">
    <property type="entry name" value="ACYLPYRUVASE"/>
    <property type="match status" value="1"/>
</dbReference>
<evidence type="ECO:0000259" key="6">
    <source>
        <dbReference type="Pfam" id="PF01557"/>
    </source>
</evidence>
<reference evidence="9" key="1">
    <citation type="submission" date="2012-12" db="EMBL/GenBank/DDBJ databases">
        <authorList>
            <person name="Hellsten U."/>
            <person name="Grimwood J."/>
            <person name="Chapman J.A."/>
            <person name="Shapiro H."/>
            <person name="Aerts A."/>
            <person name="Otillar R.P."/>
            <person name="Terry A.Y."/>
            <person name="Boore J.L."/>
            <person name="Simakov O."/>
            <person name="Marletaz F."/>
            <person name="Cho S.-J."/>
            <person name="Edsinger-Gonzales E."/>
            <person name="Havlak P."/>
            <person name="Kuo D.-H."/>
            <person name="Larsson T."/>
            <person name="Lv J."/>
            <person name="Arendt D."/>
            <person name="Savage R."/>
            <person name="Osoegawa K."/>
            <person name="de Jong P."/>
            <person name="Lindberg D.R."/>
            <person name="Seaver E.C."/>
            <person name="Weisblat D.A."/>
            <person name="Putnam N.H."/>
            <person name="Grigoriev I.V."/>
            <person name="Rokhsar D.S."/>
        </authorList>
    </citation>
    <scope>NUCLEOTIDE SEQUENCE</scope>
    <source>
        <strain evidence="9">I ESC-2004</strain>
    </source>
</reference>
<reference evidence="7 9" key="2">
    <citation type="journal article" date="2013" name="Nature">
        <title>Insights into bilaterian evolution from three spiralian genomes.</title>
        <authorList>
            <person name="Simakov O."/>
            <person name="Marletaz F."/>
            <person name="Cho S.J."/>
            <person name="Edsinger-Gonzales E."/>
            <person name="Havlak P."/>
            <person name="Hellsten U."/>
            <person name="Kuo D.H."/>
            <person name="Larsson T."/>
            <person name="Lv J."/>
            <person name="Arendt D."/>
            <person name="Savage R."/>
            <person name="Osoegawa K."/>
            <person name="de Jong P."/>
            <person name="Grimwood J."/>
            <person name="Chapman J.A."/>
            <person name="Shapiro H."/>
            <person name="Aerts A."/>
            <person name="Otillar R.P."/>
            <person name="Terry A.Y."/>
            <person name="Boore J.L."/>
            <person name="Grigoriev I.V."/>
            <person name="Lindberg D.R."/>
            <person name="Seaver E.C."/>
            <person name="Weisblat D.A."/>
            <person name="Putnam N.H."/>
            <person name="Rokhsar D.S."/>
        </authorList>
    </citation>
    <scope>NUCLEOTIDE SEQUENCE</scope>
    <source>
        <strain evidence="7 9">I ESC-2004</strain>
    </source>
</reference>